<name>A0A1S9RH74_PENBI</name>
<dbReference type="InterPro" id="IPR032675">
    <property type="entry name" value="LRR_dom_sf"/>
</dbReference>
<sequence length="448" mass="51159">MGASMSTFPSPPLLSHQHLPSGFHRRYRQSFPAWIFSRLGDLIPSTLPYLQFRDPPRRWTSDHHPTGMTHTTPVIVNVEGSSDHGSALKEQIQSLPKDTKYLEVEGDTPSDVEWSILGSHFSNVERLILRAGYNENLNDKGIPLHWPLQKLEIVDSASEVFKSPFVLEGRVSHLSLFFTCGLRFEGLTSDEIKCEHDEAIERGDVQAEYISLHEGTPEEKKLKFTYLPELVSSHINKIYADPERGQKEPPAGPVNLETLEIWENDAIDTFNRMAISLPHQVDHLRTLRIRSTGGMDFYYTHESVFREVLPQLTNLQTLILSVGDIFNDPSYLPTLYKVLPPNLTELYFRGPSSLCQSTEWSEWVQAFESREFLPNLQKLAFVLDLHWEKEENFWKKDGPAPAALLDQARSACQPIYDIAKRRDISVVDMPAEPKSALLRPVDERWSQG</sequence>
<comment type="caution">
    <text evidence="1">The sequence shown here is derived from an EMBL/GenBank/DDBJ whole genome shotgun (WGS) entry which is preliminary data.</text>
</comment>
<dbReference type="EMBL" id="LJBN01000176">
    <property type="protein sequence ID" value="OOQ84701.1"/>
    <property type="molecule type" value="Genomic_DNA"/>
</dbReference>
<dbReference type="Proteomes" id="UP000190744">
    <property type="component" value="Unassembled WGS sequence"/>
</dbReference>
<gene>
    <name evidence="1" type="ORF">PEBR_29036</name>
</gene>
<protein>
    <submittedName>
        <fullName evidence="1">Uncharacterized protein</fullName>
    </submittedName>
</protein>
<organism evidence="1 2">
    <name type="scientific">Penicillium brasilianum</name>
    <dbReference type="NCBI Taxonomy" id="104259"/>
    <lineage>
        <taxon>Eukaryota</taxon>
        <taxon>Fungi</taxon>
        <taxon>Dikarya</taxon>
        <taxon>Ascomycota</taxon>
        <taxon>Pezizomycotina</taxon>
        <taxon>Eurotiomycetes</taxon>
        <taxon>Eurotiomycetidae</taxon>
        <taxon>Eurotiales</taxon>
        <taxon>Aspergillaceae</taxon>
        <taxon>Penicillium</taxon>
    </lineage>
</organism>
<evidence type="ECO:0000313" key="2">
    <source>
        <dbReference type="Proteomes" id="UP000190744"/>
    </source>
</evidence>
<dbReference type="SUPFAM" id="SSF52047">
    <property type="entry name" value="RNI-like"/>
    <property type="match status" value="1"/>
</dbReference>
<reference evidence="2" key="1">
    <citation type="submission" date="2015-09" db="EMBL/GenBank/DDBJ databases">
        <authorList>
            <person name="Fill T.P."/>
            <person name="Baretta J.F."/>
            <person name="de Almeida L.G."/>
            <person name="Rocha M."/>
            <person name="de Souza D.H."/>
            <person name="Malavazi I."/>
            <person name="Cerdeira L.T."/>
            <person name="Hong H."/>
            <person name="Samborskyy M."/>
            <person name="de Vasconcelos A.T."/>
            <person name="Leadlay P."/>
            <person name="Rodrigues-Filho E."/>
        </authorList>
    </citation>
    <scope>NUCLEOTIDE SEQUENCE [LARGE SCALE GENOMIC DNA]</scope>
    <source>
        <strain evidence="2">LaBioMMi 136</strain>
    </source>
</reference>
<proteinExistence type="predicted"/>
<evidence type="ECO:0000313" key="1">
    <source>
        <dbReference type="EMBL" id="OOQ84701.1"/>
    </source>
</evidence>
<accession>A0A1S9RH74</accession>
<dbReference type="AlphaFoldDB" id="A0A1S9RH74"/>
<dbReference type="Gene3D" id="3.80.10.10">
    <property type="entry name" value="Ribonuclease Inhibitor"/>
    <property type="match status" value="1"/>
</dbReference>